<sequence>MASVPTVASVGLCLFLLVVGVAGEDDFNFGPERKTHLHFFFHDILAGPNATAVVIAQGPTWNTTAGRFGQIVMMDNPLTEGPSLSSKLIGRAQGLYATASQEELGLLMTLNYYFTEGVYNGSTLAILGRNNILSERREMSVVGGTGYFRLAQGFAVGKTSSMNFTSGDAVVEYDVYVVHGDR</sequence>
<accession>A0A7I8IRE2</accession>
<evidence type="ECO:0000256" key="1">
    <source>
        <dbReference type="ARBA" id="ARBA00010746"/>
    </source>
</evidence>
<evidence type="ECO:0000256" key="3">
    <source>
        <dbReference type="ARBA" id="ARBA00022525"/>
    </source>
</evidence>
<keyword evidence="3 4" id="KW-0964">Secreted</keyword>
<keyword evidence="4" id="KW-0732">Signal</keyword>
<name>A0A7I8IRE2_SPIIN</name>
<dbReference type="InterPro" id="IPR044859">
    <property type="entry name" value="Allene_oxi_cyc_Dirigent"/>
</dbReference>
<dbReference type="EMBL" id="LR743592">
    <property type="protein sequence ID" value="CAA2620582.1"/>
    <property type="molecule type" value="Genomic_DNA"/>
</dbReference>
<evidence type="ECO:0000313" key="5">
    <source>
        <dbReference type="EMBL" id="CAA2620582.1"/>
    </source>
</evidence>
<gene>
    <name evidence="5" type="ORF">SI7747_05006751</name>
</gene>
<dbReference type="Gene3D" id="2.40.480.10">
    <property type="entry name" value="Allene oxide cyclase-like"/>
    <property type="match status" value="1"/>
</dbReference>
<keyword evidence="6" id="KW-1185">Reference proteome</keyword>
<reference evidence="5 6" key="1">
    <citation type="submission" date="2019-12" db="EMBL/GenBank/DDBJ databases">
        <authorList>
            <person name="Scholz U."/>
            <person name="Mascher M."/>
            <person name="Fiebig A."/>
        </authorList>
    </citation>
    <scope>NUCLEOTIDE SEQUENCE</scope>
</reference>
<dbReference type="AlphaFoldDB" id="A0A7I8IRE2"/>
<feature type="signal peptide" evidence="4">
    <location>
        <begin position="1"/>
        <end position="23"/>
    </location>
</feature>
<dbReference type="InterPro" id="IPR004265">
    <property type="entry name" value="Dirigent"/>
</dbReference>
<dbReference type="Pfam" id="PF03018">
    <property type="entry name" value="Dirigent"/>
    <property type="match status" value="1"/>
</dbReference>
<evidence type="ECO:0000256" key="4">
    <source>
        <dbReference type="RuleBase" id="RU363099"/>
    </source>
</evidence>
<dbReference type="GO" id="GO:0009699">
    <property type="term" value="P:phenylpropanoid biosynthetic process"/>
    <property type="evidence" value="ECO:0007669"/>
    <property type="project" value="UniProtKB-ARBA"/>
</dbReference>
<dbReference type="PANTHER" id="PTHR21495">
    <property type="entry name" value="NUCLEOPORIN-RELATED"/>
    <property type="match status" value="1"/>
</dbReference>
<dbReference type="EMBL" id="CACRZD030000005">
    <property type="protein sequence ID" value="CAA6660332.1"/>
    <property type="molecule type" value="Genomic_DNA"/>
</dbReference>
<comment type="subcellular location">
    <subcellularLocation>
        <location evidence="4">Secreted</location>
        <location evidence="4">Extracellular space</location>
        <location evidence="4">Apoplast</location>
    </subcellularLocation>
</comment>
<organism evidence="5">
    <name type="scientific">Spirodela intermedia</name>
    <name type="common">Intermediate duckweed</name>
    <dbReference type="NCBI Taxonomy" id="51605"/>
    <lineage>
        <taxon>Eukaryota</taxon>
        <taxon>Viridiplantae</taxon>
        <taxon>Streptophyta</taxon>
        <taxon>Embryophyta</taxon>
        <taxon>Tracheophyta</taxon>
        <taxon>Spermatophyta</taxon>
        <taxon>Magnoliopsida</taxon>
        <taxon>Liliopsida</taxon>
        <taxon>Araceae</taxon>
        <taxon>Lemnoideae</taxon>
        <taxon>Spirodela</taxon>
    </lineage>
</organism>
<comment type="similarity">
    <text evidence="1 4">Belongs to the plant dirigent protein family.</text>
</comment>
<evidence type="ECO:0000256" key="2">
    <source>
        <dbReference type="ARBA" id="ARBA00011738"/>
    </source>
</evidence>
<comment type="function">
    <text evidence="4">Dirigent proteins impart stereoselectivity on the phenoxy radical-coupling reaction, yielding optically active lignans from two molecules of coniferyl alcohol in the biosynthesis of lignans, flavonolignans, and alkaloids and thus plays a central role in plant secondary metabolism.</text>
</comment>
<evidence type="ECO:0000313" key="6">
    <source>
        <dbReference type="Proteomes" id="UP001189122"/>
    </source>
</evidence>
<dbReference type="Proteomes" id="UP001189122">
    <property type="component" value="Unassembled WGS sequence"/>
</dbReference>
<protein>
    <recommendedName>
        <fullName evidence="4">Dirigent protein</fullName>
    </recommendedName>
</protein>
<comment type="subunit">
    <text evidence="2 4">Homodimer.</text>
</comment>
<feature type="chain" id="PRO_5029947493" description="Dirigent protein" evidence="4">
    <location>
        <begin position="24"/>
        <end position="182"/>
    </location>
</feature>
<keyword evidence="4" id="KW-0052">Apoplast</keyword>
<dbReference type="GO" id="GO:0048046">
    <property type="term" value="C:apoplast"/>
    <property type="evidence" value="ECO:0007669"/>
    <property type="project" value="UniProtKB-SubCell"/>
</dbReference>
<proteinExistence type="inferred from homology"/>